<dbReference type="Pfam" id="PF02749">
    <property type="entry name" value="QRPTase_N"/>
    <property type="match status" value="1"/>
</dbReference>
<dbReference type="GO" id="GO:0009435">
    <property type="term" value="P:NAD+ biosynthetic process"/>
    <property type="evidence" value="ECO:0007669"/>
    <property type="project" value="UniProtKB-UniPathway"/>
</dbReference>
<organism evidence="16 17">
    <name type="scientific">Terrimicrobium sacchariphilum</name>
    <dbReference type="NCBI Taxonomy" id="690879"/>
    <lineage>
        <taxon>Bacteria</taxon>
        <taxon>Pseudomonadati</taxon>
        <taxon>Verrucomicrobiota</taxon>
        <taxon>Terrimicrobiia</taxon>
        <taxon>Terrimicrobiales</taxon>
        <taxon>Terrimicrobiaceae</taxon>
        <taxon>Terrimicrobium</taxon>
    </lineage>
</organism>
<evidence type="ECO:0000313" key="16">
    <source>
        <dbReference type="EMBL" id="GAT32991.1"/>
    </source>
</evidence>
<dbReference type="InterPro" id="IPR037128">
    <property type="entry name" value="Quinolinate_PRibosylTase_N_sf"/>
</dbReference>
<dbReference type="InterPro" id="IPR013785">
    <property type="entry name" value="Aldolase_TIM"/>
</dbReference>
<comment type="pathway">
    <text evidence="2">Cofactor biosynthesis; NAD(+) biosynthesis; nicotinate D-ribonucleotide from quinolinate: step 1/1.</text>
</comment>
<keyword evidence="17" id="KW-1185">Reference proteome</keyword>
<protein>
    <recommendedName>
        <fullName evidence="11">Probable nicotinate-nucleotide pyrophosphorylase [carboxylating]</fullName>
        <ecNumber evidence="5">2.4.2.19</ecNumber>
    </recommendedName>
    <alternativeName>
        <fullName evidence="9">Quinolinate phosphoribosyltransferase [decarboxylating]</fullName>
    </alternativeName>
</protein>
<feature type="binding site" evidence="13">
    <location>
        <position position="149"/>
    </location>
    <ligand>
        <name>substrate</name>
    </ligand>
</feature>
<feature type="domain" description="Quinolinate phosphoribosyl transferase C-terminal" evidence="14">
    <location>
        <begin position="104"/>
        <end position="272"/>
    </location>
</feature>
<feature type="domain" description="Quinolinate phosphoribosyl transferase N-terminal" evidence="15">
    <location>
        <begin position="17"/>
        <end position="102"/>
    </location>
</feature>
<evidence type="ECO:0000256" key="2">
    <source>
        <dbReference type="ARBA" id="ARBA00004893"/>
    </source>
</evidence>
<sequence length="278" mass="30395">MFDLIDAALREDIGTGDLTTRYFTDPARLATARVVAREQCVLAGGEVAREVFHRVDPELELIHLFPDGMVLEKGVAALEIRGRAASLLTAERTVLNFLQRLSGVATITYRYVQAVQGTETCILDTRKTTPGWRLLEKAAVAAGGGTNHRIGLYDMVMVKDNHLAACASLDDLAISIRRFKEAHPDIRVELEADTLDQVRAFVAMDGVDVILLDNMTTDQMREAVSLRREGLEFEASGGITIERLPEIASTGVDYISVGALTHSARAVDLSMEIIDDPA</sequence>
<dbReference type="CDD" id="cd01572">
    <property type="entry name" value="QPRTase"/>
    <property type="match status" value="1"/>
</dbReference>
<feature type="binding site" evidence="13">
    <location>
        <begin position="257"/>
        <end position="259"/>
    </location>
    <ligand>
        <name>substrate</name>
    </ligand>
</feature>
<dbReference type="PANTHER" id="PTHR32179">
    <property type="entry name" value="NICOTINATE-NUCLEOTIDE PYROPHOSPHORYLASE [CARBOXYLATING]"/>
    <property type="match status" value="1"/>
</dbReference>
<dbReference type="SUPFAM" id="SSF54675">
    <property type="entry name" value="Nicotinate/Quinolinate PRTase N-terminal domain-like"/>
    <property type="match status" value="1"/>
</dbReference>
<dbReference type="InParanoid" id="A0A146G626"/>
<dbReference type="NCBIfam" id="TIGR00078">
    <property type="entry name" value="nadC"/>
    <property type="match status" value="1"/>
</dbReference>
<dbReference type="FunFam" id="3.20.20.70:FF:000030">
    <property type="entry name" value="Nicotinate-nucleotide pyrophosphorylase, carboxylating"/>
    <property type="match status" value="1"/>
</dbReference>
<feature type="binding site" evidence="13">
    <location>
        <position position="159"/>
    </location>
    <ligand>
        <name>substrate</name>
    </ligand>
</feature>
<dbReference type="InterPro" id="IPR027277">
    <property type="entry name" value="NadC/ModD"/>
</dbReference>
<dbReference type="GO" id="GO:0004514">
    <property type="term" value="F:nicotinate-nucleotide diphosphorylase (carboxylating) activity"/>
    <property type="evidence" value="ECO:0007669"/>
    <property type="project" value="UniProtKB-EC"/>
</dbReference>
<evidence type="ECO:0000256" key="12">
    <source>
        <dbReference type="PIRNR" id="PIRNR006250"/>
    </source>
</evidence>
<comment type="caution">
    <text evidence="16">The sequence shown here is derived from an EMBL/GenBank/DDBJ whole genome shotgun (WGS) entry which is preliminary data.</text>
</comment>
<comment type="catalytic activity">
    <reaction evidence="10">
        <text>nicotinate beta-D-ribonucleotide + CO2 + diphosphate = quinolinate + 5-phospho-alpha-D-ribose 1-diphosphate + 2 H(+)</text>
        <dbReference type="Rhea" id="RHEA:12733"/>
        <dbReference type="ChEBI" id="CHEBI:15378"/>
        <dbReference type="ChEBI" id="CHEBI:16526"/>
        <dbReference type="ChEBI" id="CHEBI:29959"/>
        <dbReference type="ChEBI" id="CHEBI:33019"/>
        <dbReference type="ChEBI" id="CHEBI:57502"/>
        <dbReference type="ChEBI" id="CHEBI:58017"/>
        <dbReference type="EC" id="2.4.2.19"/>
    </reaction>
</comment>
<dbReference type="FunFam" id="3.90.1170.20:FF:000001">
    <property type="entry name" value="Nicotinate-nucleotide diphosphorylase (Carboxylating)"/>
    <property type="match status" value="1"/>
</dbReference>
<dbReference type="InterPro" id="IPR002638">
    <property type="entry name" value="Quinolinate_PRibosylTrfase_C"/>
</dbReference>
<dbReference type="PIRSF" id="PIRSF006250">
    <property type="entry name" value="NadC_ModD"/>
    <property type="match status" value="1"/>
</dbReference>
<dbReference type="EMBL" id="BDCO01000002">
    <property type="protein sequence ID" value="GAT32991.1"/>
    <property type="molecule type" value="Genomic_DNA"/>
</dbReference>
<reference evidence="17" key="1">
    <citation type="journal article" date="2017" name="Genome Announc.">
        <title>Draft Genome Sequence of Terrimicrobium sacchariphilum NM-5T, a Facultative Anaerobic Soil Bacterium of the Class Spartobacteria.</title>
        <authorList>
            <person name="Qiu Y.L."/>
            <person name="Tourlousse D.M."/>
            <person name="Matsuura N."/>
            <person name="Ohashi A."/>
            <person name="Sekiguchi Y."/>
        </authorList>
    </citation>
    <scope>NUCLEOTIDE SEQUENCE [LARGE SCALE GENOMIC DNA]</scope>
    <source>
        <strain evidence="17">NM-5</strain>
    </source>
</reference>
<keyword evidence="7 12" id="KW-0328">Glycosyltransferase</keyword>
<feature type="binding site" evidence="13">
    <location>
        <position position="191"/>
    </location>
    <ligand>
        <name>substrate</name>
    </ligand>
</feature>
<dbReference type="Gene3D" id="3.20.20.70">
    <property type="entry name" value="Aldolase class I"/>
    <property type="match status" value="1"/>
</dbReference>
<evidence type="ECO:0000256" key="9">
    <source>
        <dbReference type="ARBA" id="ARBA00033102"/>
    </source>
</evidence>
<keyword evidence="8 12" id="KW-0808">Transferase</keyword>
<evidence type="ECO:0000256" key="11">
    <source>
        <dbReference type="ARBA" id="ARBA00069173"/>
    </source>
</evidence>
<dbReference type="GO" id="GO:0005737">
    <property type="term" value="C:cytoplasm"/>
    <property type="evidence" value="ECO:0007669"/>
    <property type="project" value="TreeGrafter"/>
</dbReference>
<keyword evidence="6" id="KW-0662">Pyridine nucleotide biosynthesis</keyword>
<evidence type="ECO:0000256" key="6">
    <source>
        <dbReference type="ARBA" id="ARBA00022642"/>
    </source>
</evidence>
<evidence type="ECO:0000256" key="10">
    <source>
        <dbReference type="ARBA" id="ARBA00047445"/>
    </source>
</evidence>
<dbReference type="Gene3D" id="3.90.1170.20">
    <property type="entry name" value="Quinolinate phosphoribosyl transferase, N-terminal domain"/>
    <property type="match status" value="1"/>
</dbReference>
<dbReference type="RefSeq" id="WP_075078776.1">
    <property type="nucleotide sequence ID" value="NZ_BDCO01000002.1"/>
</dbReference>
<dbReference type="FunCoup" id="A0A146G626">
    <property type="interactions" value="508"/>
</dbReference>
<evidence type="ECO:0000256" key="8">
    <source>
        <dbReference type="ARBA" id="ARBA00022679"/>
    </source>
</evidence>
<dbReference type="UniPathway" id="UPA00253">
    <property type="reaction ID" value="UER00331"/>
</dbReference>
<accession>A0A146G626</accession>
<comment type="subunit">
    <text evidence="4">Hexamer formed by 3 homodimers.</text>
</comment>
<dbReference type="InterPro" id="IPR036068">
    <property type="entry name" value="Nicotinate_pribotase-like_C"/>
</dbReference>
<evidence type="ECO:0000256" key="1">
    <source>
        <dbReference type="ARBA" id="ARBA00003237"/>
    </source>
</evidence>
<dbReference type="InterPro" id="IPR022412">
    <property type="entry name" value="Quinolinate_PRibosylTrfase_N"/>
</dbReference>
<evidence type="ECO:0000256" key="7">
    <source>
        <dbReference type="ARBA" id="ARBA00022676"/>
    </source>
</evidence>
<dbReference type="SUPFAM" id="SSF51690">
    <property type="entry name" value="Nicotinate/Quinolinate PRTase C-terminal domain-like"/>
    <property type="match status" value="1"/>
</dbReference>
<feature type="binding site" evidence="13">
    <location>
        <position position="92"/>
    </location>
    <ligand>
        <name>substrate</name>
    </ligand>
</feature>
<evidence type="ECO:0000259" key="15">
    <source>
        <dbReference type="Pfam" id="PF02749"/>
    </source>
</evidence>
<dbReference type="Proteomes" id="UP000076023">
    <property type="component" value="Unassembled WGS sequence"/>
</dbReference>
<dbReference type="OrthoDB" id="9782546at2"/>
<evidence type="ECO:0000256" key="3">
    <source>
        <dbReference type="ARBA" id="ARBA00009400"/>
    </source>
</evidence>
<evidence type="ECO:0000256" key="13">
    <source>
        <dbReference type="PIRSR" id="PIRSR006250-1"/>
    </source>
</evidence>
<feature type="binding site" evidence="13">
    <location>
        <begin position="236"/>
        <end position="238"/>
    </location>
    <ligand>
        <name>substrate</name>
    </ligand>
</feature>
<gene>
    <name evidence="16" type="ORF">TSACC_21395</name>
</gene>
<dbReference type="Pfam" id="PF01729">
    <property type="entry name" value="QRPTase_C"/>
    <property type="match status" value="1"/>
</dbReference>
<name>A0A146G626_TERSA</name>
<dbReference type="STRING" id="690879.TSACC_21395"/>
<proteinExistence type="inferred from homology"/>
<evidence type="ECO:0000256" key="5">
    <source>
        <dbReference type="ARBA" id="ARBA00011944"/>
    </source>
</evidence>
<dbReference type="InterPro" id="IPR004393">
    <property type="entry name" value="NadC"/>
</dbReference>
<dbReference type="GO" id="GO:0034213">
    <property type="term" value="P:quinolinate catabolic process"/>
    <property type="evidence" value="ECO:0007669"/>
    <property type="project" value="TreeGrafter"/>
</dbReference>
<feature type="binding site" evidence="13">
    <location>
        <begin position="125"/>
        <end position="127"/>
    </location>
    <ligand>
        <name>substrate</name>
    </ligand>
</feature>
<feature type="binding site" evidence="13">
    <location>
        <position position="213"/>
    </location>
    <ligand>
        <name>substrate</name>
    </ligand>
</feature>
<comment type="similarity">
    <text evidence="3 12">Belongs to the NadC/ModD family.</text>
</comment>
<evidence type="ECO:0000313" key="17">
    <source>
        <dbReference type="Proteomes" id="UP000076023"/>
    </source>
</evidence>
<dbReference type="PANTHER" id="PTHR32179:SF3">
    <property type="entry name" value="NICOTINATE-NUCLEOTIDE PYROPHOSPHORYLASE [CARBOXYLATING]"/>
    <property type="match status" value="1"/>
</dbReference>
<evidence type="ECO:0000259" key="14">
    <source>
        <dbReference type="Pfam" id="PF01729"/>
    </source>
</evidence>
<dbReference type="EC" id="2.4.2.19" evidence="5"/>
<comment type="function">
    <text evidence="1">Involved in the catabolism of quinolinic acid (QA).</text>
</comment>
<dbReference type="AlphaFoldDB" id="A0A146G626"/>
<evidence type="ECO:0000256" key="4">
    <source>
        <dbReference type="ARBA" id="ARBA00011218"/>
    </source>
</evidence>